<dbReference type="GO" id="GO:0003678">
    <property type="term" value="F:DNA helicase activity"/>
    <property type="evidence" value="ECO:0007669"/>
    <property type="project" value="InterPro"/>
</dbReference>
<comment type="caution">
    <text evidence="8">The sequence shown here is derived from an EMBL/GenBank/DDBJ whole genome shotgun (WGS) entry which is preliminary data.</text>
</comment>
<dbReference type="GO" id="GO:0003677">
    <property type="term" value="F:DNA binding"/>
    <property type="evidence" value="ECO:0007669"/>
    <property type="project" value="InterPro"/>
</dbReference>
<keyword evidence="4 5" id="KW-0067">ATP-binding</keyword>
<evidence type="ECO:0000256" key="6">
    <source>
        <dbReference type="SAM" id="MobiDB-lite"/>
    </source>
</evidence>
<protein>
    <submittedName>
        <fullName evidence="8">AAA domain-containing protein</fullName>
    </submittedName>
</protein>
<feature type="region of interest" description="Disordered" evidence="6">
    <location>
        <begin position="1"/>
        <end position="43"/>
    </location>
</feature>
<feature type="binding site" evidence="5">
    <location>
        <begin position="93"/>
        <end position="100"/>
    </location>
    <ligand>
        <name>ATP</name>
        <dbReference type="ChEBI" id="CHEBI:30616"/>
    </ligand>
</feature>
<dbReference type="InterPro" id="IPR027417">
    <property type="entry name" value="P-loop_NTPase"/>
</dbReference>
<dbReference type="AlphaFoldDB" id="A0A562V1N4"/>
<keyword evidence="2 5" id="KW-0378">Hydrolase</keyword>
<reference evidence="8 9" key="1">
    <citation type="journal article" date="2013" name="Stand. Genomic Sci.">
        <title>Genomic Encyclopedia of Type Strains, Phase I: The one thousand microbial genomes (KMG-I) project.</title>
        <authorList>
            <person name="Kyrpides N.C."/>
            <person name="Woyke T."/>
            <person name="Eisen J.A."/>
            <person name="Garrity G."/>
            <person name="Lilburn T.G."/>
            <person name="Beck B.J."/>
            <person name="Whitman W.B."/>
            <person name="Hugenholtz P."/>
            <person name="Klenk H.P."/>
        </authorList>
    </citation>
    <scope>NUCLEOTIDE SEQUENCE [LARGE SCALE GENOMIC DNA]</scope>
    <source>
        <strain evidence="8 9">DSM 45044</strain>
    </source>
</reference>
<evidence type="ECO:0000256" key="4">
    <source>
        <dbReference type="ARBA" id="ARBA00022840"/>
    </source>
</evidence>
<dbReference type="EMBL" id="VLLL01000006">
    <property type="protein sequence ID" value="TWJ11733.1"/>
    <property type="molecule type" value="Genomic_DNA"/>
</dbReference>
<evidence type="ECO:0000313" key="8">
    <source>
        <dbReference type="EMBL" id="TWJ11733.1"/>
    </source>
</evidence>
<proteinExistence type="predicted"/>
<accession>A0A562V1N4</accession>
<evidence type="ECO:0000256" key="1">
    <source>
        <dbReference type="ARBA" id="ARBA00022741"/>
    </source>
</evidence>
<evidence type="ECO:0000256" key="3">
    <source>
        <dbReference type="ARBA" id="ARBA00022806"/>
    </source>
</evidence>
<keyword evidence="1 5" id="KW-0547">Nucleotide-binding</keyword>
<dbReference type="Gene3D" id="3.40.50.300">
    <property type="entry name" value="P-loop containing nucleotide triphosphate hydrolases"/>
    <property type="match status" value="1"/>
</dbReference>
<evidence type="ECO:0000256" key="5">
    <source>
        <dbReference type="PROSITE-ProRule" id="PRU00560"/>
    </source>
</evidence>
<keyword evidence="3 5" id="KW-0347">Helicase</keyword>
<evidence type="ECO:0000256" key="2">
    <source>
        <dbReference type="ARBA" id="ARBA00022801"/>
    </source>
</evidence>
<dbReference type="GO" id="GO:0005524">
    <property type="term" value="F:ATP binding"/>
    <property type="evidence" value="ECO:0007669"/>
    <property type="project" value="UniProtKB-UniRule"/>
</dbReference>
<evidence type="ECO:0000313" key="9">
    <source>
        <dbReference type="Proteomes" id="UP000321617"/>
    </source>
</evidence>
<feature type="domain" description="UvrD-like helicase ATP-binding" evidence="7">
    <location>
        <begin position="72"/>
        <end position="389"/>
    </location>
</feature>
<dbReference type="Pfam" id="PF00580">
    <property type="entry name" value="UvrD-helicase"/>
    <property type="match status" value="1"/>
</dbReference>
<dbReference type="PANTHER" id="PTHR11070">
    <property type="entry name" value="UVRD / RECB / PCRA DNA HELICASE FAMILY MEMBER"/>
    <property type="match status" value="1"/>
</dbReference>
<dbReference type="SUPFAM" id="SSF52540">
    <property type="entry name" value="P-loop containing nucleoside triphosphate hydrolases"/>
    <property type="match status" value="1"/>
</dbReference>
<name>A0A562V1N4_9ACTN</name>
<dbReference type="PROSITE" id="PS51198">
    <property type="entry name" value="UVRD_HELICASE_ATP_BIND"/>
    <property type="match status" value="1"/>
</dbReference>
<dbReference type="GO" id="GO:0016787">
    <property type="term" value="F:hydrolase activity"/>
    <property type="evidence" value="ECO:0007669"/>
    <property type="project" value="UniProtKB-UniRule"/>
</dbReference>
<sequence>MGSPVEPNALFELPEGARVPRPARGGRPRHVGGTSIRHVPMPEPVLPVRPEPHQHDGPPLAGMEEVGTGLLDHVDAMQRVAASAPPGPLLINAGPGTGKTHILTRRIAYLVAELHVPASQCLVLARTTEAADALRRELDGLLGPVADDMTVRAFDAAGELPPLGHLFVDDLEHMPIRLYETLRADRGDQPAFTATGDPDAHIADGEPGPFERFAQDYPEARVVRLSRNHRSTAPILAAAMQLITPVSRAPGRGMLPARPAAGTAPVGRHFALDDRDERHFAGQLAERLRPFGVAPDEVAILAPEGYTGIDTARPITSAAGREHRVVCCVGVTAEAFPDEPGFRRLLFAAMSRARDLLYVSHIGNGSPLLDDIDPGLFTPFGHVRGHRSQPEQPRLL</sequence>
<dbReference type="Proteomes" id="UP000321617">
    <property type="component" value="Unassembled WGS sequence"/>
</dbReference>
<evidence type="ECO:0000259" key="7">
    <source>
        <dbReference type="PROSITE" id="PS51198"/>
    </source>
</evidence>
<organism evidence="8 9">
    <name type="scientific">Stackebrandtia albiflava</name>
    <dbReference type="NCBI Taxonomy" id="406432"/>
    <lineage>
        <taxon>Bacteria</taxon>
        <taxon>Bacillati</taxon>
        <taxon>Actinomycetota</taxon>
        <taxon>Actinomycetes</taxon>
        <taxon>Glycomycetales</taxon>
        <taxon>Glycomycetaceae</taxon>
        <taxon>Stackebrandtia</taxon>
    </lineage>
</organism>
<dbReference type="InterPro" id="IPR014016">
    <property type="entry name" value="UvrD-like_ATP-bd"/>
</dbReference>
<dbReference type="InterPro" id="IPR000212">
    <property type="entry name" value="DNA_helicase_UvrD/REP"/>
</dbReference>
<gene>
    <name evidence="8" type="ORF">LX16_2463</name>
</gene>
<keyword evidence="9" id="KW-1185">Reference proteome</keyword>